<dbReference type="GO" id="GO:0006259">
    <property type="term" value="P:DNA metabolic process"/>
    <property type="evidence" value="ECO:0007669"/>
    <property type="project" value="UniProtKB-ARBA"/>
</dbReference>
<accession>A0A919BHD5</accession>
<dbReference type="CDD" id="cd06127">
    <property type="entry name" value="DEDDh"/>
    <property type="match status" value="1"/>
</dbReference>
<keyword evidence="3 5" id="KW-0269">Exonuclease</keyword>
<keyword evidence="6" id="KW-1185">Reference proteome</keyword>
<dbReference type="Gene3D" id="3.30.420.10">
    <property type="entry name" value="Ribonuclease H-like superfamily/Ribonuclease H"/>
    <property type="match status" value="1"/>
</dbReference>
<organism evidence="5 6">
    <name type="scientific">Thalassotalea marina</name>
    <dbReference type="NCBI Taxonomy" id="1673741"/>
    <lineage>
        <taxon>Bacteria</taxon>
        <taxon>Pseudomonadati</taxon>
        <taxon>Pseudomonadota</taxon>
        <taxon>Gammaproteobacteria</taxon>
        <taxon>Alteromonadales</taxon>
        <taxon>Colwelliaceae</taxon>
        <taxon>Thalassotalea</taxon>
    </lineage>
</organism>
<dbReference type="InterPro" id="IPR036397">
    <property type="entry name" value="RNaseH_sf"/>
</dbReference>
<evidence type="ECO:0000256" key="2">
    <source>
        <dbReference type="ARBA" id="ARBA00022801"/>
    </source>
</evidence>
<feature type="domain" description="Exonuclease" evidence="4">
    <location>
        <begin position="50"/>
        <end position="224"/>
    </location>
</feature>
<dbReference type="GO" id="GO:0003676">
    <property type="term" value="F:nucleic acid binding"/>
    <property type="evidence" value="ECO:0007669"/>
    <property type="project" value="InterPro"/>
</dbReference>
<dbReference type="PANTHER" id="PTHR30231:SF4">
    <property type="entry name" value="PROTEIN NEN2"/>
    <property type="match status" value="1"/>
</dbReference>
<dbReference type="PANTHER" id="PTHR30231">
    <property type="entry name" value="DNA POLYMERASE III SUBUNIT EPSILON"/>
    <property type="match status" value="1"/>
</dbReference>
<dbReference type="EMBL" id="BNCK01000003">
    <property type="protein sequence ID" value="GHF89289.1"/>
    <property type="molecule type" value="Genomic_DNA"/>
</dbReference>
<dbReference type="Proteomes" id="UP000623842">
    <property type="component" value="Unassembled WGS sequence"/>
</dbReference>
<protein>
    <submittedName>
        <fullName evidence="5">3'-5' exonuclease</fullName>
    </submittedName>
</protein>
<reference evidence="5" key="2">
    <citation type="submission" date="2020-09" db="EMBL/GenBank/DDBJ databases">
        <authorList>
            <person name="Sun Q."/>
            <person name="Kim S."/>
        </authorList>
    </citation>
    <scope>NUCLEOTIDE SEQUENCE</scope>
    <source>
        <strain evidence="5">KCTC 42731</strain>
    </source>
</reference>
<keyword evidence="1" id="KW-0540">Nuclease</keyword>
<dbReference type="AlphaFoldDB" id="A0A919BHD5"/>
<evidence type="ECO:0000259" key="4">
    <source>
        <dbReference type="SMART" id="SM00479"/>
    </source>
</evidence>
<dbReference type="SUPFAM" id="SSF53098">
    <property type="entry name" value="Ribonuclease H-like"/>
    <property type="match status" value="1"/>
</dbReference>
<evidence type="ECO:0000313" key="5">
    <source>
        <dbReference type="EMBL" id="GHF89289.1"/>
    </source>
</evidence>
<dbReference type="RefSeq" id="WP_229854605.1">
    <property type="nucleotide sequence ID" value="NZ_BNCK01000003.1"/>
</dbReference>
<dbReference type="GO" id="GO:0008408">
    <property type="term" value="F:3'-5' exonuclease activity"/>
    <property type="evidence" value="ECO:0007669"/>
    <property type="project" value="TreeGrafter"/>
</dbReference>
<dbReference type="GO" id="GO:0005829">
    <property type="term" value="C:cytosol"/>
    <property type="evidence" value="ECO:0007669"/>
    <property type="project" value="TreeGrafter"/>
</dbReference>
<reference evidence="5" key="1">
    <citation type="journal article" date="2014" name="Int. J. Syst. Evol. Microbiol.">
        <title>Complete genome sequence of Corynebacterium casei LMG S-19264T (=DSM 44701T), isolated from a smear-ripened cheese.</title>
        <authorList>
            <consortium name="US DOE Joint Genome Institute (JGI-PGF)"/>
            <person name="Walter F."/>
            <person name="Albersmeier A."/>
            <person name="Kalinowski J."/>
            <person name="Ruckert C."/>
        </authorList>
    </citation>
    <scope>NUCLEOTIDE SEQUENCE</scope>
    <source>
        <strain evidence="5">KCTC 42731</strain>
    </source>
</reference>
<sequence>MMWQNQLPFRWWLGFEAKRKRALALAPEGPLKDFLATPFPDLSCPVNELPLVAVDFETTGLDAVADKLLSVGFCQLESGLINLGSSFHQIINTKQKLKPENVVVHHITDEQQQQGLPLEEVVEDLLKALAGKVMLVHFNQIERHFLQQACLELYGVKPPLLMIDTLLIAKRRLDQRDVAYDPSELRLTNQRSYYQLPHYAAHNALSDAVATAELFLAQTTHLSKDTTLSSLLA</sequence>
<dbReference type="InterPro" id="IPR012337">
    <property type="entry name" value="RNaseH-like_sf"/>
</dbReference>
<evidence type="ECO:0000313" key="6">
    <source>
        <dbReference type="Proteomes" id="UP000623842"/>
    </source>
</evidence>
<evidence type="ECO:0000256" key="1">
    <source>
        <dbReference type="ARBA" id="ARBA00022722"/>
    </source>
</evidence>
<proteinExistence type="predicted"/>
<gene>
    <name evidence="5" type="ORF">GCM10017161_16410</name>
</gene>
<dbReference type="Pfam" id="PF00929">
    <property type="entry name" value="RNase_T"/>
    <property type="match status" value="1"/>
</dbReference>
<comment type="caution">
    <text evidence="5">The sequence shown here is derived from an EMBL/GenBank/DDBJ whole genome shotgun (WGS) entry which is preliminary data.</text>
</comment>
<dbReference type="InterPro" id="IPR013520">
    <property type="entry name" value="Ribonucl_H"/>
</dbReference>
<keyword evidence="2" id="KW-0378">Hydrolase</keyword>
<name>A0A919BHD5_9GAMM</name>
<dbReference type="SMART" id="SM00479">
    <property type="entry name" value="EXOIII"/>
    <property type="match status" value="1"/>
</dbReference>
<evidence type="ECO:0000256" key="3">
    <source>
        <dbReference type="ARBA" id="ARBA00022839"/>
    </source>
</evidence>